<dbReference type="PANTHER" id="PTHR11709">
    <property type="entry name" value="MULTI-COPPER OXIDASE"/>
    <property type="match status" value="1"/>
</dbReference>
<dbReference type="CDD" id="cd13853">
    <property type="entry name" value="CuRO_1_Tth-MCO_like"/>
    <property type="match status" value="1"/>
</dbReference>
<dbReference type="PANTHER" id="PTHR11709:SF2">
    <property type="entry name" value="MULTICOPPER OXIDASE LPR1"/>
    <property type="match status" value="1"/>
</dbReference>
<feature type="domain" description="Plastocyanin-like" evidence="3">
    <location>
        <begin position="210"/>
        <end position="301"/>
    </location>
</feature>
<dbReference type="SUPFAM" id="SSF49503">
    <property type="entry name" value="Cupredoxins"/>
    <property type="match status" value="3"/>
</dbReference>
<gene>
    <name evidence="6" type="ORF">PMH09_00525</name>
</gene>
<keyword evidence="1" id="KW-0479">Metal-binding</keyword>
<keyword evidence="2" id="KW-0560">Oxidoreductase</keyword>
<protein>
    <submittedName>
        <fullName evidence="6">Multicopper oxidase family protein</fullName>
    </submittedName>
</protein>
<dbReference type="EMBL" id="JAQOSQ010000001">
    <property type="protein sequence ID" value="MDJ1181665.1"/>
    <property type="molecule type" value="Genomic_DNA"/>
</dbReference>
<dbReference type="Pfam" id="PF07731">
    <property type="entry name" value="Cu-oxidase_2"/>
    <property type="match status" value="1"/>
</dbReference>
<dbReference type="CDD" id="cd13881">
    <property type="entry name" value="CuRO_2_McoC_like"/>
    <property type="match status" value="1"/>
</dbReference>
<dbReference type="Proteomes" id="UP001232992">
    <property type="component" value="Unassembled WGS sequence"/>
</dbReference>
<evidence type="ECO:0000259" key="5">
    <source>
        <dbReference type="Pfam" id="PF07732"/>
    </source>
</evidence>
<dbReference type="PROSITE" id="PS00080">
    <property type="entry name" value="MULTICOPPER_OXIDASE2"/>
    <property type="match status" value="1"/>
</dbReference>
<name>A0ABT7BR47_9CYAN</name>
<dbReference type="Pfam" id="PF00394">
    <property type="entry name" value="Cu-oxidase"/>
    <property type="match status" value="1"/>
</dbReference>
<comment type="caution">
    <text evidence="6">The sequence shown here is derived from an EMBL/GenBank/DDBJ whole genome shotgun (WGS) entry which is preliminary data.</text>
</comment>
<evidence type="ECO:0000313" key="6">
    <source>
        <dbReference type="EMBL" id="MDJ1181665.1"/>
    </source>
</evidence>
<dbReference type="InterPro" id="IPR008972">
    <property type="entry name" value="Cupredoxin"/>
</dbReference>
<feature type="domain" description="Plastocyanin-like" evidence="4">
    <location>
        <begin position="364"/>
        <end position="471"/>
    </location>
</feature>
<sequence length="474" mass="53502">MGFNRRQLLVIGMASLGTTWASHRVFRPRMFSSEKNESSAPVYRSQDGRLEVALTASDRRIRLGNKSARLMTYNQQLPGPRLEVKPGDRVRIHFTNYLNEATNLHYHGLHIPISGNGDNVFLQIRENETFTYDFQIPSNHRAGLFWYHPHHHGLVAKQLFAGLAGLFVVRGELDRIPEIKDADEQFLVLQDFGLDEKGNRLDDRDLSIMTGREGNAIAVNGLQNPTLTIPAGKLLRLRILNASPSRFYRLALEEHSFHLIATDGGALSKPIACEEILLSPGERADVLVQGNREPGQYRLLNLPYERIRMGMMGSGDRNSSSVLATVSYATSSHPLLPQQLIPIEPLPEPKFTRQFILNHGMSSSRGMSFLINRQSYDPERIDTAVKLDTVEDWELQNTGIMDHPFHVHGNSFQILSRNGISEPYLSWKDVVLVKPGETVKIRLKFRDFTGKAVYHCHVLDHEDLGMMGNLQIGA</sequence>
<dbReference type="Pfam" id="PF07732">
    <property type="entry name" value="Cu-oxidase_3"/>
    <property type="match status" value="1"/>
</dbReference>
<dbReference type="CDD" id="cd13900">
    <property type="entry name" value="CuRO_3_Tth-MCO_like"/>
    <property type="match status" value="1"/>
</dbReference>
<dbReference type="Gene3D" id="2.60.40.420">
    <property type="entry name" value="Cupredoxins - blue copper proteins"/>
    <property type="match status" value="3"/>
</dbReference>
<dbReference type="InterPro" id="IPR045087">
    <property type="entry name" value="Cu-oxidase_fam"/>
</dbReference>
<evidence type="ECO:0000256" key="1">
    <source>
        <dbReference type="ARBA" id="ARBA00022723"/>
    </source>
</evidence>
<dbReference type="InterPro" id="IPR011707">
    <property type="entry name" value="Cu-oxidase-like_N"/>
</dbReference>
<feature type="domain" description="Plastocyanin-like" evidence="5">
    <location>
        <begin position="62"/>
        <end position="172"/>
    </location>
</feature>
<reference evidence="6 7" key="1">
    <citation type="submission" date="2023-01" db="EMBL/GenBank/DDBJ databases">
        <title>Novel diversity within Roseofilum (Cyanobacteria; Desertifilaceae) from marine benthic mats with descriptions of four novel species.</title>
        <authorList>
            <person name="Wang Y."/>
            <person name="Berthold D.E."/>
            <person name="Hu J."/>
            <person name="Lefler F.W."/>
            <person name="Laughinghouse H.D. IV."/>
        </authorList>
    </citation>
    <scope>NUCLEOTIDE SEQUENCE [LARGE SCALE GENOMIC DNA]</scope>
    <source>
        <strain evidence="6 7">BLCC-M143</strain>
    </source>
</reference>
<dbReference type="InterPro" id="IPR011706">
    <property type="entry name" value="Cu-oxidase_C"/>
</dbReference>
<organism evidence="6 7">
    <name type="scientific">Roseofilum casamattae BLCC-M143</name>
    <dbReference type="NCBI Taxonomy" id="3022442"/>
    <lineage>
        <taxon>Bacteria</taxon>
        <taxon>Bacillati</taxon>
        <taxon>Cyanobacteriota</taxon>
        <taxon>Cyanophyceae</taxon>
        <taxon>Desertifilales</taxon>
        <taxon>Desertifilaceae</taxon>
        <taxon>Roseofilum</taxon>
        <taxon>Roseofilum casamattae</taxon>
    </lineage>
</organism>
<proteinExistence type="predicted"/>
<evidence type="ECO:0000256" key="2">
    <source>
        <dbReference type="ARBA" id="ARBA00023002"/>
    </source>
</evidence>
<dbReference type="InterPro" id="IPR002355">
    <property type="entry name" value="Cu_oxidase_Cu_BS"/>
</dbReference>
<keyword evidence="7" id="KW-1185">Reference proteome</keyword>
<accession>A0ABT7BR47</accession>
<evidence type="ECO:0000259" key="3">
    <source>
        <dbReference type="Pfam" id="PF00394"/>
    </source>
</evidence>
<evidence type="ECO:0000259" key="4">
    <source>
        <dbReference type="Pfam" id="PF07731"/>
    </source>
</evidence>
<dbReference type="RefSeq" id="WP_283756320.1">
    <property type="nucleotide sequence ID" value="NZ_JAQOSQ010000001.1"/>
</dbReference>
<evidence type="ECO:0000313" key="7">
    <source>
        <dbReference type="Proteomes" id="UP001232992"/>
    </source>
</evidence>
<dbReference type="InterPro" id="IPR001117">
    <property type="entry name" value="Cu-oxidase_2nd"/>
</dbReference>